<dbReference type="OrthoDB" id="1069523at2759"/>
<dbReference type="Proteomes" id="UP000738349">
    <property type="component" value="Unassembled WGS sequence"/>
</dbReference>
<sequence length="538" mass="60760">MTFSSIESKPKGVQSFSLDRQQPVPLDQEEKRMLDGLDVEKFNRQTVYNVPGYKPVHKELSHAPVKVTGTLPQGFEGVYLRNGTNIQFNPTSVRVHAFVGAGMIHQIQINNGEATYSNFFVRTPRFELERKIGREIFVEFSDIAGAGKHALEKIRLLQTKVKKGLIPELSNYELTPGSTSIRHHSGRIYCLQETGYAFVLQTRLDQSGRLLLDGRGQLETWDGEWEGPFSAHPRFDPISGDMYNLSIDSKSSSILAGRISQGLRHSQASFPHKGGQMSWLHDFFLTKNYIVFPDISMRQDGLGLTKDIGSVFAFDLNYTMRWGVISRNFKEGDQVQYFTTNNAGSIWHVINGWEETGPNGTRQIVLFSPVFNDYPSDVPIHTPEEPHAKVKTWTLNLDGGEVVKEELLLDHHYERPSLNLDYVGSKSRYCYLLDEQVDGYMGKGVLKYDLLDKKEVAYFSYGDMYGGEALFVPRAGGLAEDDGYLLDLLISDDRAELIIIDAHKMVEIARLHLPQRVPFGVHATWLTSDEVSSLEIAK</sequence>
<dbReference type="PANTHER" id="PTHR10543:SF89">
    <property type="entry name" value="CAROTENOID 9,10(9',10')-CLEAVAGE DIOXYGENASE 1"/>
    <property type="match status" value="1"/>
</dbReference>
<accession>A0A9P9J3P0</accession>
<feature type="region of interest" description="Disordered" evidence="6">
    <location>
        <begin position="1"/>
        <end position="25"/>
    </location>
</feature>
<evidence type="ECO:0000256" key="2">
    <source>
        <dbReference type="ARBA" id="ARBA00022723"/>
    </source>
</evidence>
<feature type="binding site" evidence="5">
    <location>
        <position position="281"/>
    </location>
    <ligand>
        <name>Fe cation</name>
        <dbReference type="ChEBI" id="CHEBI:24875"/>
        <note>catalytic</note>
    </ligand>
</feature>
<evidence type="ECO:0000256" key="6">
    <source>
        <dbReference type="SAM" id="MobiDB-lite"/>
    </source>
</evidence>
<evidence type="ECO:0000256" key="1">
    <source>
        <dbReference type="ARBA" id="ARBA00006787"/>
    </source>
</evidence>
<keyword evidence="2 5" id="KW-0479">Metal-binding</keyword>
<gene>
    <name evidence="7" type="ORF">EDB81DRAFT_899589</name>
</gene>
<feature type="binding site" evidence="5">
    <location>
        <position position="522"/>
    </location>
    <ligand>
        <name>Fe cation</name>
        <dbReference type="ChEBI" id="CHEBI:24875"/>
        <note>catalytic</note>
    </ligand>
</feature>
<evidence type="ECO:0000313" key="7">
    <source>
        <dbReference type="EMBL" id="KAH7142087.1"/>
    </source>
</evidence>
<dbReference type="GO" id="GO:0046872">
    <property type="term" value="F:metal ion binding"/>
    <property type="evidence" value="ECO:0007669"/>
    <property type="project" value="UniProtKB-KW"/>
</dbReference>
<feature type="binding site" evidence="5">
    <location>
        <position position="232"/>
    </location>
    <ligand>
        <name>Fe cation</name>
        <dbReference type="ChEBI" id="CHEBI:24875"/>
        <note>catalytic</note>
    </ligand>
</feature>
<reference evidence="7" key="1">
    <citation type="journal article" date="2021" name="Nat. Commun.">
        <title>Genetic determinants of endophytism in the Arabidopsis root mycobiome.</title>
        <authorList>
            <person name="Mesny F."/>
            <person name="Miyauchi S."/>
            <person name="Thiergart T."/>
            <person name="Pickel B."/>
            <person name="Atanasova L."/>
            <person name="Karlsson M."/>
            <person name="Huettel B."/>
            <person name="Barry K.W."/>
            <person name="Haridas S."/>
            <person name="Chen C."/>
            <person name="Bauer D."/>
            <person name="Andreopoulos W."/>
            <person name="Pangilinan J."/>
            <person name="LaButti K."/>
            <person name="Riley R."/>
            <person name="Lipzen A."/>
            <person name="Clum A."/>
            <person name="Drula E."/>
            <person name="Henrissat B."/>
            <person name="Kohler A."/>
            <person name="Grigoriev I.V."/>
            <person name="Martin F.M."/>
            <person name="Hacquard S."/>
        </authorList>
    </citation>
    <scope>NUCLEOTIDE SEQUENCE</scope>
    <source>
        <strain evidence="7">MPI-CAGE-AT-0147</strain>
    </source>
</reference>
<dbReference type="GO" id="GO:0016121">
    <property type="term" value="P:carotene catabolic process"/>
    <property type="evidence" value="ECO:0007669"/>
    <property type="project" value="TreeGrafter"/>
</dbReference>
<comment type="cofactor">
    <cofactor evidence="5">
        <name>Fe(2+)</name>
        <dbReference type="ChEBI" id="CHEBI:29033"/>
    </cofactor>
    <text evidence="5">Binds 1 Fe(2+) ion per subunit.</text>
</comment>
<dbReference type="PANTHER" id="PTHR10543">
    <property type="entry name" value="BETA-CAROTENE DIOXYGENASE"/>
    <property type="match status" value="1"/>
</dbReference>
<evidence type="ECO:0000256" key="4">
    <source>
        <dbReference type="ARBA" id="ARBA00023004"/>
    </source>
</evidence>
<dbReference type="Pfam" id="PF03055">
    <property type="entry name" value="RPE65"/>
    <property type="match status" value="1"/>
</dbReference>
<evidence type="ECO:0000256" key="3">
    <source>
        <dbReference type="ARBA" id="ARBA00023002"/>
    </source>
</evidence>
<evidence type="ECO:0000313" key="8">
    <source>
        <dbReference type="Proteomes" id="UP000738349"/>
    </source>
</evidence>
<dbReference type="InterPro" id="IPR004294">
    <property type="entry name" value="Carotenoid_Oase"/>
</dbReference>
<organism evidence="7 8">
    <name type="scientific">Dactylonectria macrodidyma</name>
    <dbReference type="NCBI Taxonomy" id="307937"/>
    <lineage>
        <taxon>Eukaryota</taxon>
        <taxon>Fungi</taxon>
        <taxon>Dikarya</taxon>
        <taxon>Ascomycota</taxon>
        <taxon>Pezizomycotina</taxon>
        <taxon>Sordariomycetes</taxon>
        <taxon>Hypocreomycetidae</taxon>
        <taxon>Hypocreales</taxon>
        <taxon>Nectriaceae</taxon>
        <taxon>Dactylonectria</taxon>
    </lineage>
</organism>
<dbReference type="AlphaFoldDB" id="A0A9P9J3P0"/>
<dbReference type="GO" id="GO:0010436">
    <property type="term" value="F:carotenoid dioxygenase activity"/>
    <property type="evidence" value="ECO:0007669"/>
    <property type="project" value="TreeGrafter"/>
</dbReference>
<keyword evidence="7" id="KW-0223">Dioxygenase</keyword>
<evidence type="ECO:0000256" key="5">
    <source>
        <dbReference type="PIRSR" id="PIRSR604294-1"/>
    </source>
</evidence>
<keyword evidence="4 5" id="KW-0408">Iron</keyword>
<comment type="similarity">
    <text evidence="1">Belongs to the carotenoid oxygenase family.</text>
</comment>
<keyword evidence="8" id="KW-1185">Reference proteome</keyword>
<name>A0A9P9J3P0_9HYPO</name>
<keyword evidence="3" id="KW-0560">Oxidoreductase</keyword>
<proteinExistence type="inferred from homology"/>
<comment type="caution">
    <text evidence="7">The sequence shown here is derived from an EMBL/GenBank/DDBJ whole genome shotgun (WGS) entry which is preliminary data.</text>
</comment>
<dbReference type="EMBL" id="JAGMUV010000010">
    <property type="protein sequence ID" value="KAH7142087.1"/>
    <property type="molecule type" value="Genomic_DNA"/>
</dbReference>
<protein>
    <submittedName>
        <fullName evidence="7">Carotenoid cleavage dioxygenase</fullName>
    </submittedName>
</protein>
<feature type="binding site" evidence="5">
    <location>
        <position position="348"/>
    </location>
    <ligand>
        <name>Fe cation</name>
        <dbReference type="ChEBI" id="CHEBI:24875"/>
        <note>catalytic</note>
    </ligand>
</feature>